<evidence type="ECO:0000256" key="1">
    <source>
        <dbReference type="ARBA" id="ARBA00007074"/>
    </source>
</evidence>
<dbReference type="eggNOG" id="COG0791">
    <property type="taxonomic scope" value="Bacteria"/>
</dbReference>
<keyword evidence="7" id="KW-1185">Reference proteome</keyword>
<dbReference type="PATRIC" id="fig|1158610.3.peg.3163"/>
<keyword evidence="4" id="KW-0788">Thiol protease</keyword>
<organism evidence="6 7">
    <name type="scientific">Enterococcus phoeniculicola ATCC BAA-412</name>
    <dbReference type="NCBI Taxonomy" id="1158610"/>
    <lineage>
        <taxon>Bacteria</taxon>
        <taxon>Bacillati</taxon>
        <taxon>Bacillota</taxon>
        <taxon>Bacilli</taxon>
        <taxon>Lactobacillales</taxon>
        <taxon>Enterococcaceae</taxon>
        <taxon>Enterococcus</taxon>
    </lineage>
</organism>
<dbReference type="GO" id="GO:0008234">
    <property type="term" value="F:cysteine-type peptidase activity"/>
    <property type="evidence" value="ECO:0007669"/>
    <property type="project" value="UniProtKB-KW"/>
</dbReference>
<evidence type="ECO:0000313" key="7">
    <source>
        <dbReference type="Proteomes" id="UP000013785"/>
    </source>
</evidence>
<dbReference type="Pfam" id="PF05382">
    <property type="entry name" value="Amidase_5"/>
    <property type="match status" value="1"/>
</dbReference>
<dbReference type="InterPro" id="IPR038765">
    <property type="entry name" value="Papain-like_cys_pep_sf"/>
</dbReference>
<dbReference type="EMBL" id="AJAT01000018">
    <property type="protein sequence ID" value="EOL41612.1"/>
    <property type="molecule type" value="Genomic_DNA"/>
</dbReference>
<evidence type="ECO:0000256" key="4">
    <source>
        <dbReference type="ARBA" id="ARBA00022807"/>
    </source>
</evidence>
<comment type="similarity">
    <text evidence="1">Belongs to the peptidase C40 family.</text>
</comment>
<feature type="domain" description="NlpC/P60" evidence="5">
    <location>
        <begin position="1"/>
        <end position="137"/>
    </location>
</feature>
<reference evidence="6 7" key="1">
    <citation type="submission" date="2013-02" db="EMBL/GenBank/DDBJ databases">
        <title>The Genome Sequence of Enterococcus phoeniculicola BAA-412.</title>
        <authorList>
            <consortium name="The Broad Institute Genome Sequencing Platform"/>
            <consortium name="The Broad Institute Genome Sequencing Center for Infectious Disease"/>
            <person name="Earl A.M."/>
            <person name="Gilmore M.S."/>
            <person name="Lebreton F."/>
            <person name="Walker B."/>
            <person name="Young S.K."/>
            <person name="Zeng Q."/>
            <person name="Gargeya S."/>
            <person name="Fitzgerald M."/>
            <person name="Haas B."/>
            <person name="Abouelleil A."/>
            <person name="Alvarado L."/>
            <person name="Arachchi H.M."/>
            <person name="Berlin A.M."/>
            <person name="Chapman S.B."/>
            <person name="Dewar J."/>
            <person name="Goldberg J."/>
            <person name="Griggs A."/>
            <person name="Gujja S."/>
            <person name="Hansen M."/>
            <person name="Howarth C."/>
            <person name="Imamovic A."/>
            <person name="Larimer J."/>
            <person name="McCowan C."/>
            <person name="Murphy C."/>
            <person name="Neiman D."/>
            <person name="Pearson M."/>
            <person name="Priest M."/>
            <person name="Roberts A."/>
            <person name="Saif S."/>
            <person name="Shea T."/>
            <person name="Sisk P."/>
            <person name="Sykes S."/>
            <person name="Wortman J."/>
            <person name="Nusbaum C."/>
            <person name="Birren B."/>
        </authorList>
    </citation>
    <scope>NUCLEOTIDE SEQUENCE [LARGE SCALE GENOMIC DNA]</scope>
    <source>
        <strain evidence="6 7">ATCC BAA-412</strain>
    </source>
</reference>
<dbReference type="AlphaFoldDB" id="R3W1T0"/>
<dbReference type="SUPFAM" id="SSF54001">
    <property type="entry name" value="Cysteine proteinases"/>
    <property type="match status" value="1"/>
</dbReference>
<accession>R3W1T0</accession>
<dbReference type="Proteomes" id="UP000013785">
    <property type="component" value="Unassembled WGS sequence"/>
</dbReference>
<dbReference type="STRING" id="154621.RV11_GL002866"/>
<dbReference type="PROSITE" id="PS51935">
    <property type="entry name" value="NLPC_P60"/>
    <property type="match status" value="1"/>
</dbReference>
<dbReference type="Gene3D" id="3.90.1720.10">
    <property type="entry name" value="endopeptidase domain like (from Nostoc punctiforme)"/>
    <property type="match status" value="1"/>
</dbReference>
<proteinExistence type="inferred from homology"/>
<dbReference type="HOGENOM" id="CLU_551794_0_0_9"/>
<evidence type="ECO:0000259" key="5">
    <source>
        <dbReference type="PROSITE" id="PS51935"/>
    </source>
</evidence>
<dbReference type="InterPro" id="IPR000064">
    <property type="entry name" value="NLP_P60_dom"/>
</dbReference>
<evidence type="ECO:0000313" key="6">
    <source>
        <dbReference type="EMBL" id="EOL41612.1"/>
    </source>
</evidence>
<keyword evidence="3" id="KW-0378">Hydrolase</keyword>
<protein>
    <recommendedName>
        <fullName evidence="5">NlpC/P60 domain-containing protein</fullName>
    </recommendedName>
</protein>
<dbReference type="InterPro" id="IPR008044">
    <property type="entry name" value="Phage_lysin"/>
</dbReference>
<name>R3W1T0_9ENTE</name>
<keyword evidence="2" id="KW-0645">Protease</keyword>
<dbReference type="OrthoDB" id="2139777at2"/>
<dbReference type="RefSeq" id="WP_010769808.1">
    <property type="nucleotide sequence ID" value="NZ_ASWE01000001.1"/>
</dbReference>
<gene>
    <name evidence="6" type="ORF">UC3_03176</name>
</gene>
<dbReference type="GO" id="GO:0006508">
    <property type="term" value="P:proteolysis"/>
    <property type="evidence" value="ECO:0007669"/>
    <property type="project" value="UniProtKB-KW"/>
</dbReference>
<comment type="caution">
    <text evidence="6">The sequence shown here is derived from an EMBL/GenBank/DDBJ whole genome shotgun (WGS) entry which is preliminary data.</text>
</comment>
<evidence type="ECO:0000256" key="2">
    <source>
        <dbReference type="ARBA" id="ARBA00022670"/>
    </source>
</evidence>
<evidence type="ECO:0000256" key="3">
    <source>
        <dbReference type="ARBA" id="ARBA00022801"/>
    </source>
</evidence>
<sequence>MASIDKMIQWFKDREGKVTYSMTNRYGPNSYDCSSAVYYSLIAGGFLPSGSMGNTETLYGLEGSLLLPIKRAEVKKGDIFVAGIKGGSGGSDGHTGVFLSNDTIIHCTYPKNGIATTPATGWMGDYSGLPVYYYRLKGSENNYPSVTFDKKVTVVKADWTLWGDLDYKTKKGVTKLGTVYDAKKIFTVKTNKYYELYFAGVFAGFLNTGGADELKAVGANDVYVSAISPNYKIWGSFFFNKELGNTTGYKDGLVYKAKYKYTLGNNVSYYSLYQGGNWKGYINAKAVKTCPPVAQNDVYVTAISPNYTIWGDLYWSSKLGNTANQDGGLVYKARYKYTIGNERSYYSLYRGDTWKGYINTSAMRKMEPVTINKKVKINGSKTYNIWKDLYWSTSIGKSNESKFAGKLYTAKYSYLLGNGSTYYSLYNGSTWVGYIGKGATIDQ</sequence>